<dbReference type="PROSITE" id="PS50191">
    <property type="entry name" value="CRAL_TRIO"/>
    <property type="match status" value="1"/>
</dbReference>
<evidence type="ECO:0000313" key="5">
    <source>
        <dbReference type="Proteomes" id="UP000221165"/>
    </source>
</evidence>
<keyword evidence="2" id="KW-0812">Transmembrane</keyword>
<feature type="compositionally biased region" description="Polar residues" evidence="1">
    <location>
        <begin position="81"/>
        <end position="100"/>
    </location>
</feature>
<dbReference type="InterPro" id="IPR001251">
    <property type="entry name" value="CRAL-TRIO_dom"/>
</dbReference>
<dbReference type="GeneID" id="94424647"/>
<dbReference type="PANTHER" id="PTHR48411:SF1">
    <property type="entry name" value="OS01G0948300 PROTEIN"/>
    <property type="match status" value="1"/>
</dbReference>
<dbReference type="RefSeq" id="XP_067926590.1">
    <property type="nucleotide sequence ID" value="XM_068061436.1"/>
</dbReference>
<feature type="transmembrane region" description="Helical" evidence="2">
    <location>
        <begin position="227"/>
        <end position="250"/>
    </location>
</feature>
<protein>
    <submittedName>
        <fullName evidence="4">Macro domain-containing protein</fullName>
    </submittedName>
</protein>
<name>A0A2C6LCF7_9APIC</name>
<dbReference type="CDD" id="cd00170">
    <property type="entry name" value="SEC14"/>
    <property type="match status" value="1"/>
</dbReference>
<reference evidence="4 5" key="1">
    <citation type="journal article" date="2017" name="Int. J. Parasitol.">
        <title>The genome of the protozoan parasite Cystoisospora suis and a reverse vaccinology approach to identify vaccine candidates.</title>
        <authorList>
            <person name="Palmieri N."/>
            <person name="Shrestha A."/>
            <person name="Ruttkowski B."/>
            <person name="Beck T."/>
            <person name="Vogl C."/>
            <person name="Tomley F."/>
            <person name="Blake D.P."/>
            <person name="Joachim A."/>
        </authorList>
    </citation>
    <scope>NUCLEOTIDE SEQUENCE [LARGE SCALE GENOMIC DNA]</scope>
    <source>
        <strain evidence="4 5">Wien I</strain>
    </source>
</reference>
<dbReference type="EMBL" id="MIGC01000484">
    <property type="protein sequence ID" value="PHJ24918.1"/>
    <property type="molecule type" value="Genomic_DNA"/>
</dbReference>
<sequence>MEKLREKLVAVVLVVPDDSQEDGEGEKAYEHFIKLYFPRSPFEEAEALIHLPQETGDIYGQIEVSERRIRIDKDGYKRNQKSPSSSSKMYTGSESSSTGRSAPHQFGRLLMRPDDDDDDEDGDGNFALNRKGQEEEDEDEFDHVILRCTDVSFTDAQSSTETERRLKALTSSPGIQDPVYGWEEDSETVYHRYLRQASAIGDCVAFRQLDKLNFLYPCSTDKAGRRVIVFLAALFPSSAVDAGIVLLYIIKTLDPYIRDKYTLLYVNTEVHHSNMPCMALWKEFFNLFPKYENTLDQLLVLHPGILFKTAFACCWPYISSSIWNGTIYLDHIQDLYKHIDEKTLLLPNYVKEYDQKNSSSSTQKLAHLLSRLSL</sequence>
<dbReference type="PANTHER" id="PTHR48411">
    <property type="entry name" value="OS01G0948300 PROTEIN"/>
    <property type="match status" value="1"/>
</dbReference>
<keyword evidence="2" id="KW-1133">Transmembrane helix</keyword>
<dbReference type="Proteomes" id="UP000221165">
    <property type="component" value="Unassembled WGS sequence"/>
</dbReference>
<dbReference type="AlphaFoldDB" id="A0A2C6LCF7"/>
<dbReference type="Pfam" id="PF13716">
    <property type="entry name" value="CRAL_TRIO_2"/>
    <property type="match status" value="1"/>
</dbReference>
<dbReference type="Gene3D" id="3.40.525.10">
    <property type="entry name" value="CRAL-TRIO lipid binding domain"/>
    <property type="match status" value="1"/>
</dbReference>
<dbReference type="InterPro" id="IPR036865">
    <property type="entry name" value="CRAL-TRIO_dom_sf"/>
</dbReference>
<feature type="domain" description="CRAL-TRIO" evidence="3">
    <location>
        <begin position="202"/>
        <end position="358"/>
    </location>
</feature>
<dbReference type="VEuPathDB" id="ToxoDB:CSUI_001230"/>
<gene>
    <name evidence="4" type="ORF">CSUI_001230</name>
</gene>
<accession>A0A2C6LCF7</accession>
<evidence type="ECO:0000256" key="2">
    <source>
        <dbReference type="SAM" id="Phobius"/>
    </source>
</evidence>
<keyword evidence="2" id="KW-0472">Membrane</keyword>
<evidence type="ECO:0000313" key="4">
    <source>
        <dbReference type="EMBL" id="PHJ24918.1"/>
    </source>
</evidence>
<comment type="caution">
    <text evidence="4">The sequence shown here is derived from an EMBL/GenBank/DDBJ whole genome shotgun (WGS) entry which is preliminary data.</text>
</comment>
<evidence type="ECO:0000256" key="1">
    <source>
        <dbReference type="SAM" id="MobiDB-lite"/>
    </source>
</evidence>
<feature type="compositionally biased region" description="Acidic residues" evidence="1">
    <location>
        <begin position="114"/>
        <end position="123"/>
    </location>
</feature>
<feature type="region of interest" description="Disordered" evidence="1">
    <location>
        <begin position="70"/>
        <end position="140"/>
    </location>
</feature>
<dbReference type="OrthoDB" id="365077at2759"/>
<evidence type="ECO:0000259" key="3">
    <source>
        <dbReference type="PROSITE" id="PS50191"/>
    </source>
</evidence>
<dbReference type="SUPFAM" id="SSF52087">
    <property type="entry name" value="CRAL/TRIO domain"/>
    <property type="match status" value="1"/>
</dbReference>
<keyword evidence="5" id="KW-1185">Reference proteome</keyword>
<proteinExistence type="predicted"/>
<organism evidence="4 5">
    <name type="scientific">Cystoisospora suis</name>
    <dbReference type="NCBI Taxonomy" id="483139"/>
    <lineage>
        <taxon>Eukaryota</taxon>
        <taxon>Sar</taxon>
        <taxon>Alveolata</taxon>
        <taxon>Apicomplexa</taxon>
        <taxon>Conoidasida</taxon>
        <taxon>Coccidia</taxon>
        <taxon>Eucoccidiorida</taxon>
        <taxon>Eimeriorina</taxon>
        <taxon>Sarcocystidae</taxon>
        <taxon>Cystoisospora</taxon>
    </lineage>
</organism>